<evidence type="ECO:0000259" key="7">
    <source>
        <dbReference type="PROSITE" id="PS51704"/>
    </source>
</evidence>
<dbReference type="PANTHER" id="PTHR43620:SF7">
    <property type="entry name" value="GLYCEROPHOSPHODIESTER PHOSPHODIESTERASE GDPD5-RELATED"/>
    <property type="match status" value="1"/>
</dbReference>
<keyword evidence="9" id="KW-1185">Reference proteome</keyword>
<evidence type="ECO:0000256" key="3">
    <source>
        <dbReference type="ARBA" id="ARBA00022729"/>
    </source>
</evidence>
<comment type="catalytic activity">
    <reaction evidence="6">
        <text>a sn-glycero-3-phosphodiester + H2O = an alcohol + sn-glycerol 3-phosphate + H(+)</text>
        <dbReference type="Rhea" id="RHEA:12969"/>
        <dbReference type="ChEBI" id="CHEBI:15377"/>
        <dbReference type="ChEBI" id="CHEBI:15378"/>
        <dbReference type="ChEBI" id="CHEBI:30879"/>
        <dbReference type="ChEBI" id="CHEBI:57597"/>
        <dbReference type="ChEBI" id="CHEBI:83408"/>
        <dbReference type="EC" id="3.1.4.46"/>
    </reaction>
</comment>
<dbReference type="SUPFAM" id="SSF51695">
    <property type="entry name" value="PLC-like phosphodiesterases"/>
    <property type="match status" value="1"/>
</dbReference>
<accession>A0ABT3T8D8</accession>
<sequence length="416" mass="45863">MSIHRSVMTLVLLSWPVISPLAALDEARARVGAVQLGLRPQQLVHQLAVGPLKTELQACLRTDKVFSPASFSIGHRGAPLLFPEHTAESYRAAAAMGAGILECDVTFTRDRELVCRHDQCDLHNTTNILETALVEKCVQPPGQRVNGVDLEAQCCTSDITLQEFKSLKGVSRNANSNLRQEDELLETNSPLRDMLPRQSGGTLLSFSEALQLFRELNVGVAPELKSPHVSMPFQGEYSLQDYATQLVNEVEAAGIAAERVWLQSFSYDDILYWLKAYPRYAKQVVYLDDRYNTDVNNRESVIAMDPSLSKIASDGVRILAPPLFMLLAVEQDHIVPSVYAREANNAGLDLIAWTTERSGSLGDGGGFYYSTVRDVIRNDGDILTVVDVLAQQVGVIGIFSDWPATTTFYANCKSTL</sequence>
<protein>
    <recommendedName>
        <fullName evidence="2">glycerophosphodiester phosphodiesterase</fullName>
        <ecNumber evidence="2">3.1.4.46</ecNumber>
    </recommendedName>
</protein>
<evidence type="ECO:0000256" key="5">
    <source>
        <dbReference type="ARBA" id="ARBA00022801"/>
    </source>
</evidence>
<evidence type="ECO:0000313" key="9">
    <source>
        <dbReference type="Proteomes" id="UP001143304"/>
    </source>
</evidence>
<evidence type="ECO:0000256" key="2">
    <source>
        <dbReference type="ARBA" id="ARBA00012247"/>
    </source>
</evidence>
<gene>
    <name evidence="8" type="ORF">EYC82_14360</name>
</gene>
<evidence type="ECO:0000313" key="8">
    <source>
        <dbReference type="EMBL" id="MCX2978546.1"/>
    </source>
</evidence>
<reference evidence="8" key="1">
    <citation type="submission" date="2019-02" db="EMBL/GenBank/DDBJ databases">
        <authorList>
            <person name="Li S.-H."/>
        </authorList>
    </citation>
    <scope>NUCLEOTIDE SEQUENCE</scope>
    <source>
        <strain evidence="8">IMCC11814</strain>
    </source>
</reference>
<evidence type="ECO:0000256" key="6">
    <source>
        <dbReference type="ARBA" id="ARBA00047512"/>
    </source>
</evidence>
<name>A0ABT3T8D8_9GAMM</name>
<dbReference type="EMBL" id="SHNO01000001">
    <property type="protein sequence ID" value="MCX2978546.1"/>
    <property type="molecule type" value="Genomic_DNA"/>
</dbReference>
<evidence type="ECO:0000256" key="4">
    <source>
        <dbReference type="ARBA" id="ARBA00022798"/>
    </source>
</evidence>
<dbReference type="PANTHER" id="PTHR43620">
    <property type="entry name" value="GLYCEROPHOSPHORYL DIESTER PHOSPHODIESTERASE"/>
    <property type="match status" value="1"/>
</dbReference>
<keyword evidence="5" id="KW-0378">Hydrolase</keyword>
<keyword evidence="3" id="KW-0732">Signal</keyword>
<dbReference type="EC" id="3.1.4.46" evidence="2"/>
<comment type="similarity">
    <text evidence="1">Belongs to the glycerophosphoryl diester phosphodiesterase family.</text>
</comment>
<feature type="domain" description="GP-PDE" evidence="7">
    <location>
        <begin position="70"/>
        <end position="387"/>
    </location>
</feature>
<dbReference type="Gene3D" id="3.20.20.190">
    <property type="entry name" value="Phosphatidylinositol (PI) phosphodiesterase"/>
    <property type="match status" value="1"/>
</dbReference>
<proteinExistence type="inferred from homology"/>
<evidence type="ECO:0000256" key="1">
    <source>
        <dbReference type="ARBA" id="ARBA00007277"/>
    </source>
</evidence>
<comment type="caution">
    <text evidence="8">The sequence shown here is derived from an EMBL/GenBank/DDBJ whole genome shotgun (WGS) entry which is preliminary data.</text>
</comment>
<dbReference type="InterPro" id="IPR030395">
    <property type="entry name" value="GP_PDE_dom"/>
</dbReference>
<dbReference type="RefSeq" id="WP_279250243.1">
    <property type="nucleotide sequence ID" value="NZ_SHNO01000001.1"/>
</dbReference>
<dbReference type="Pfam" id="PF03009">
    <property type="entry name" value="GDPD"/>
    <property type="match status" value="1"/>
</dbReference>
<keyword evidence="4" id="KW-0319">Glycerol metabolism</keyword>
<dbReference type="PROSITE" id="PS51704">
    <property type="entry name" value="GP_PDE"/>
    <property type="match status" value="1"/>
</dbReference>
<organism evidence="8 9">
    <name type="scientific">Candidatus Marimicrobium litorale</name>
    <dbReference type="NCBI Taxonomy" id="2518991"/>
    <lineage>
        <taxon>Bacteria</taxon>
        <taxon>Pseudomonadati</taxon>
        <taxon>Pseudomonadota</taxon>
        <taxon>Gammaproteobacteria</taxon>
        <taxon>Cellvibrionales</taxon>
        <taxon>Halieaceae</taxon>
        <taxon>Marimicrobium</taxon>
    </lineage>
</organism>
<dbReference type="InterPro" id="IPR017946">
    <property type="entry name" value="PLC-like_Pdiesterase_TIM-brl"/>
</dbReference>
<dbReference type="Proteomes" id="UP001143304">
    <property type="component" value="Unassembled WGS sequence"/>
</dbReference>